<dbReference type="InterPro" id="IPR058112">
    <property type="entry name" value="CD3337_EF1877-like"/>
</dbReference>
<sequence>MRRGKKFAVLLLILLFFAPKSVSADDAEYRISESGREQGGVELDSQRYPYEHYSSITHTEGSWVPWSFDELNSAANGLADMFFSLTKNISSLIDSALAELYAISVVERLIGTMTSVGEALYDTLFSSIGTVLFVIAVLTIFVYFVGERNASKAGKATLKLIFVVGITAIWMANASDLTRTVNSWSNELQAQVMTVGTFLTDEEIQEGNELEGSQALLRNYFFDLTVYKPYLIMNYGSTDEEIINENNPDRVITC</sequence>
<accession>A0ABU6NJ17</accession>
<keyword evidence="4" id="KW-1185">Reference proteome</keyword>
<feature type="chain" id="PRO_5046708871" evidence="2">
    <location>
        <begin position="25"/>
        <end position="254"/>
    </location>
</feature>
<keyword evidence="2" id="KW-0732">Signal</keyword>
<dbReference type="NCBIfam" id="NF046089">
    <property type="entry name" value="CD3337_EF1877"/>
    <property type="match status" value="1"/>
</dbReference>
<evidence type="ECO:0000256" key="2">
    <source>
        <dbReference type="SAM" id="SignalP"/>
    </source>
</evidence>
<keyword evidence="1" id="KW-0812">Transmembrane</keyword>
<proteinExistence type="predicted"/>
<feature type="transmembrane region" description="Helical" evidence="1">
    <location>
        <begin position="124"/>
        <end position="144"/>
    </location>
</feature>
<dbReference type="RefSeq" id="WP_328236994.1">
    <property type="nucleotide sequence ID" value="NZ_JAROAS010000015.1"/>
</dbReference>
<keyword evidence="1" id="KW-0472">Membrane</keyword>
<keyword evidence="1" id="KW-1133">Transmembrane helix</keyword>
<evidence type="ECO:0000313" key="4">
    <source>
        <dbReference type="Proteomes" id="UP001341820"/>
    </source>
</evidence>
<comment type="caution">
    <text evidence="3">The sequence shown here is derived from an EMBL/GenBank/DDBJ whole genome shotgun (WGS) entry which is preliminary data.</text>
</comment>
<organism evidence="3 4">
    <name type="scientific">Shouchella miscanthi</name>
    <dbReference type="NCBI Taxonomy" id="2598861"/>
    <lineage>
        <taxon>Bacteria</taxon>
        <taxon>Bacillati</taxon>
        <taxon>Bacillota</taxon>
        <taxon>Bacilli</taxon>
        <taxon>Bacillales</taxon>
        <taxon>Bacillaceae</taxon>
        <taxon>Shouchella</taxon>
    </lineage>
</organism>
<gene>
    <name evidence="3" type="ORF">P5F74_08690</name>
</gene>
<feature type="signal peptide" evidence="2">
    <location>
        <begin position="1"/>
        <end position="24"/>
    </location>
</feature>
<evidence type="ECO:0000313" key="3">
    <source>
        <dbReference type="EMBL" id="MED4128201.1"/>
    </source>
</evidence>
<evidence type="ECO:0000256" key="1">
    <source>
        <dbReference type="SAM" id="Phobius"/>
    </source>
</evidence>
<reference evidence="3 4" key="1">
    <citation type="submission" date="2023-03" db="EMBL/GenBank/DDBJ databases">
        <title>Bacillus Genome Sequencing.</title>
        <authorList>
            <person name="Dunlap C."/>
        </authorList>
    </citation>
    <scope>NUCLEOTIDE SEQUENCE [LARGE SCALE GENOMIC DNA]</scope>
    <source>
        <strain evidence="3 4">B-4107</strain>
    </source>
</reference>
<protein>
    <submittedName>
        <fullName evidence="3">Uncharacterized protein</fullName>
    </submittedName>
</protein>
<dbReference type="EMBL" id="JAROAS010000015">
    <property type="protein sequence ID" value="MED4128201.1"/>
    <property type="molecule type" value="Genomic_DNA"/>
</dbReference>
<dbReference type="Proteomes" id="UP001341820">
    <property type="component" value="Unassembled WGS sequence"/>
</dbReference>
<name>A0ABU6NJ17_9BACI</name>